<protein>
    <submittedName>
        <fullName evidence="2">Uncharacterized protein</fullName>
    </submittedName>
</protein>
<dbReference type="STRING" id="8022.A0A060VRR4"/>
<name>A0A060VRR4_ONCMY</name>
<feature type="transmembrane region" description="Helical" evidence="1">
    <location>
        <begin position="14"/>
        <end position="31"/>
    </location>
</feature>
<evidence type="ECO:0000313" key="3">
    <source>
        <dbReference type="Proteomes" id="UP000193380"/>
    </source>
</evidence>
<reference evidence="2" key="2">
    <citation type="submission" date="2014-03" db="EMBL/GenBank/DDBJ databases">
        <authorList>
            <person name="Genoscope - CEA"/>
        </authorList>
    </citation>
    <scope>NUCLEOTIDE SEQUENCE</scope>
</reference>
<dbReference type="EMBL" id="FR904288">
    <property type="protein sequence ID" value="CDQ57516.1"/>
    <property type="molecule type" value="Genomic_DNA"/>
</dbReference>
<keyword evidence="1" id="KW-0472">Membrane</keyword>
<proteinExistence type="predicted"/>
<reference evidence="2" key="1">
    <citation type="journal article" date="2014" name="Nat. Commun.">
        <title>The rainbow trout genome provides novel insights into evolution after whole-genome duplication in vertebrates.</title>
        <authorList>
            <person name="Berthelot C."/>
            <person name="Brunet F."/>
            <person name="Chalopin D."/>
            <person name="Juanchich A."/>
            <person name="Bernard M."/>
            <person name="Noel B."/>
            <person name="Bento P."/>
            <person name="Da Silva C."/>
            <person name="Labadie K."/>
            <person name="Alberti A."/>
            <person name="Aury J.M."/>
            <person name="Louis A."/>
            <person name="Dehais P."/>
            <person name="Bardou P."/>
            <person name="Montfort J."/>
            <person name="Klopp C."/>
            <person name="Cabau C."/>
            <person name="Gaspin C."/>
            <person name="Thorgaard G.H."/>
            <person name="Boussaha M."/>
            <person name="Quillet E."/>
            <person name="Guyomard R."/>
            <person name="Galiana D."/>
            <person name="Bobe J."/>
            <person name="Volff J.N."/>
            <person name="Genet C."/>
            <person name="Wincker P."/>
            <person name="Jaillon O."/>
            <person name="Roest Crollius H."/>
            <person name="Guiguen Y."/>
        </authorList>
    </citation>
    <scope>NUCLEOTIDE SEQUENCE [LARGE SCALE GENOMIC DNA]</scope>
</reference>
<keyword evidence="1" id="KW-1133">Transmembrane helix</keyword>
<dbReference type="PaxDb" id="8022-A0A060VRR4"/>
<accession>A0A060VRR4</accession>
<dbReference type="Proteomes" id="UP000193380">
    <property type="component" value="Unassembled WGS sequence"/>
</dbReference>
<evidence type="ECO:0000256" key="1">
    <source>
        <dbReference type="SAM" id="Phobius"/>
    </source>
</evidence>
<feature type="transmembrane region" description="Helical" evidence="1">
    <location>
        <begin position="38"/>
        <end position="59"/>
    </location>
</feature>
<organism evidence="2 3">
    <name type="scientific">Oncorhynchus mykiss</name>
    <name type="common">Rainbow trout</name>
    <name type="synonym">Salmo gairdneri</name>
    <dbReference type="NCBI Taxonomy" id="8022"/>
    <lineage>
        <taxon>Eukaryota</taxon>
        <taxon>Metazoa</taxon>
        <taxon>Chordata</taxon>
        <taxon>Craniata</taxon>
        <taxon>Vertebrata</taxon>
        <taxon>Euteleostomi</taxon>
        <taxon>Actinopterygii</taxon>
        <taxon>Neopterygii</taxon>
        <taxon>Teleostei</taxon>
        <taxon>Protacanthopterygii</taxon>
        <taxon>Salmoniformes</taxon>
        <taxon>Salmonidae</taxon>
        <taxon>Salmoninae</taxon>
        <taxon>Oncorhynchus</taxon>
    </lineage>
</organism>
<evidence type="ECO:0000313" key="2">
    <source>
        <dbReference type="EMBL" id="CDQ57516.1"/>
    </source>
</evidence>
<keyword evidence="1" id="KW-0812">Transmembrane</keyword>
<gene>
    <name evidence="2" type="ORF">GSONMT00072743001</name>
</gene>
<sequence length="79" mass="8704">MYCVLNCLRGVGQISSYISSLVLMSAILGKMTRESYTILDHSVAFGLGYACLALLAYFIRGWKMLLVASAIPGFFYIPL</sequence>
<dbReference type="AlphaFoldDB" id="A0A060VRR4"/>